<dbReference type="CDD" id="cd10336">
    <property type="entry name" value="SLC6sbd_Tyt1-Like"/>
    <property type="match status" value="1"/>
</dbReference>
<dbReference type="PROSITE" id="PS50267">
    <property type="entry name" value="NA_NEUROTRAN_SYMP_3"/>
    <property type="match status" value="1"/>
</dbReference>
<dbReference type="NCBIfam" id="NF037979">
    <property type="entry name" value="Na_transp"/>
    <property type="match status" value="1"/>
</dbReference>
<dbReference type="InterPro" id="IPR047218">
    <property type="entry name" value="YocR/YhdH-like"/>
</dbReference>
<feature type="transmembrane region" description="Helical" evidence="7">
    <location>
        <begin position="114"/>
        <end position="135"/>
    </location>
</feature>
<gene>
    <name evidence="8" type="ORF">COPCOM_03817</name>
</gene>
<reference evidence="8 9" key="1">
    <citation type="submission" date="2009-02" db="EMBL/GenBank/DDBJ databases">
        <authorList>
            <person name="Fulton L."/>
            <person name="Clifton S."/>
            <person name="Fulton B."/>
            <person name="Xu J."/>
            <person name="Minx P."/>
            <person name="Pepin K.H."/>
            <person name="Johnson M."/>
            <person name="Bhonagiri V."/>
            <person name="Nash W.E."/>
            <person name="Mardis E.R."/>
            <person name="Wilson R.K."/>
        </authorList>
    </citation>
    <scope>NUCLEOTIDE SEQUENCE [LARGE SCALE GENOMIC DNA]</scope>
    <source>
        <strain evidence="8 9">ATCC 27758</strain>
    </source>
</reference>
<feature type="transmembrane region" description="Helical" evidence="7">
    <location>
        <begin position="239"/>
        <end position="264"/>
    </location>
</feature>
<dbReference type="InterPro" id="IPR037272">
    <property type="entry name" value="SNS_sf"/>
</dbReference>
<dbReference type="PROSITE" id="PS00610">
    <property type="entry name" value="NA_NEUROTRAN_SYMP_1"/>
    <property type="match status" value="1"/>
</dbReference>
<feature type="transmembrane region" description="Helical" evidence="7">
    <location>
        <begin position="410"/>
        <end position="429"/>
    </location>
</feature>
<accession>C0BF51</accession>
<feature type="transmembrane region" description="Helical" evidence="7">
    <location>
        <begin position="450"/>
        <end position="471"/>
    </location>
</feature>
<evidence type="ECO:0000256" key="4">
    <source>
        <dbReference type="ARBA" id="ARBA00022989"/>
    </source>
</evidence>
<evidence type="ECO:0000256" key="2">
    <source>
        <dbReference type="ARBA" id="ARBA00022448"/>
    </source>
</evidence>
<name>C0BF51_9FIRM</name>
<feature type="transmembrane region" description="Helical" evidence="7">
    <location>
        <begin position="164"/>
        <end position="183"/>
    </location>
</feature>
<protein>
    <recommendedName>
        <fullName evidence="6">Transporter</fullName>
    </recommendedName>
</protein>
<feature type="transmembrane region" description="Helical" evidence="7">
    <location>
        <begin position="276"/>
        <end position="301"/>
    </location>
</feature>
<organism evidence="8 9">
    <name type="scientific">Coprococcus comes ATCC 27758</name>
    <dbReference type="NCBI Taxonomy" id="470146"/>
    <lineage>
        <taxon>Bacteria</taxon>
        <taxon>Bacillati</taxon>
        <taxon>Bacillota</taxon>
        <taxon>Clostridia</taxon>
        <taxon>Lachnospirales</taxon>
        <taxon>Lachnospiraceae</taxon>
        <taxon>Coprococcus</taxon>
    </lineage>
</organism>
<dbReference type="PANTHER" id="PTHR42948">
    <property type="entry name" value="TRANSPORTER"/>
    <property type="match status" value="1"/>
</dbReference>
<comment type="subcellular location">
    <subcellularLocation>
        <location evidence="1">Membrane</location>
        <topology evidence="1">Multi-pass membrane protein</topology>
    </subcellularLocation>
</comment>
<feature type="transmembrane region" description="Helical" evidence="7">
    <location>
        <begin position="58"/>
        <end position="78"/>
    </location>
</feature>
<evidence type="ECO:0000313" key="8">
    <source>
        <dbReference type="EMBL" id="EEG87896.1"/>
    </source>
</evidence>
<dbReference type="Proteomes" id="UP000003793">
    <property type="component" value="Unassembled WGS sequence"/>
</dbReference>
<reference evidence="8 9" key="2">
    <citation type="submission" date="2009-03" db="EMBL/GenBank/DDBJ databases">
        <title>Draft genome sequence of Coprococcus comes (ATCC 27758).</title>
        <authorList>
            <person name="Sudarsanam P."/>
            <person name="Ley R."/>
            <person name="Guruge J."/>
            <person name="Turnbaugh P.J."/>
            <person name="Mahowald M."/>
            <person name="Liep D."/>
            <person name="Gordon J."/>
        </authorList>
    </citation>
    <scope>NUCLEOTIDE SEQUENCE [LARGE SCALE GENOMIC DNA]</scope>
    <source>
        <strain evidence="8 9">ATCC 27758</strain>
    </source>
</reference>
<dbReference type="PANTHER" id="PTHR42948:SF1">
    <property type="entry name" value="TRANSPORTER"/>
    <property type="match status" value="1"/>
</dbReference>
<keyword evidence="3 6" id="KW-0812">Transmembrane</keyword>
<dbReference type="GO" id="GO:0015293">
    <property type="term" value="F:symporter activity"/>
    <property type="evidence" value="ECO:0007669"/>
    <property type="project" value="UniProtKB-KW"/>
</dbReference>
<dbReference type="InterPro" id="IPR000175">
    <property type="entry name" value="Na/ntran_symport"/>
</dbReference>
<comment type="caution">
    <text evidence="8">The sequence shown here is derived from an EMBL/GenBank/DDBJ whole genome shotgun (WGS) entry which is preliminary data.</text>
</comment>
<keyword evidence="2 6" id="KW-0813">Transport</keyword>
<dbReference type="SUPFAM" id="SSF161070">
    <property type="entry name" value="SNF-like"/>
    <property type="match status" value="1"/>
</dbReference>
<evidence type="ECO:0000256" key="6">
    <source>
        <dbReference type="RuleBase" id="RU003732"/>
    </source>
</evidence>
<dbReference type="HOGENOM" id="CLU_006855_3_0_9"/>
<feature type="transmembrane region" description="Helical" evidence="7">
    <location>
        <begin position="195"/>
        <end position="212"/>
    </location>
</feature>
<evidence type="ECO:0000256" key="5">
    <source>
        <dbReference type="ARBA" id="ARBA00023136"/>
    </source>
</evidence>
<dbReference type="PRINTS" id="PR00176">
    <property type="entry name" value="NANEUSMPORT"/>
</dbReference>
<dbReference type="EMBL" id="ABVR01000046">
    <property type="protein sequence ID" value="EEG87896.1"/>
    <property type="molecule type" value="Genomic_DNA"/>
</dbReference>
<keyword evidence="4 7" id="KW-1133">Transmembrane helix</keyword>
<proteinExistence type="inferred from homology"/>
<comment type="similarity">
    <text evidence="6">Belongs to the sodium:neurotransmitter symporter (SNF) (TC 2.A.22) family.</text>
</comment>
<dbReference type="AlphaFoldDB" id="C0BF51"/>
<dbReference type="GO" id="GO:0016020">
    <property type="term" value="C:membrane"/>
    <property type="evidence" value="ECO:0007669"/>
    <property type="project" value="UniProtKB-SubCell"/>
</dbReference>
<evidence type="ECO:0000256" key="1">
    <source>
        <dbReference type="ARBA" id="ARBA00004141"/>
    </source>
</evidence>
<dbReference type="Pfam" id="PF00209">
    <property type="entry name" value="SNF"/>
    <property type="match status" value="2"/>
</dbReference>
<feature type="transmembrane region" description="Helical" evidence="7">
    <location>
        <begin position="326"/>
        <end position="354"/>
    </location>
</feature>
<evidence type="ECO:0000256" key="7">
    <source>
        <dbReference type="SAM" id="Phobius"/>
    </source>
</evidence>
<evidence type="ECO:0000313" key="9">
    <source>
        <dbReference type="Proteomes" id="UP000003793"/>
    </source>
</evidence>
<keyword evidence="5 7" id="KW-0472">Membrane</keyword>
<feature type="transmembrane region" description="Helical" evidence="7">
    <location>
        <begin position="366"/>
        <end position="390"/>
    </location>
</feature>
<sequence length="475" mass="52407">MWISIISASYPQFNRMRGFFMQREKFSSRLGFILISAGCAIGLGNVWRFPYIVGKYGGAAFVLIYLAFLLILGLPIMVMEFSVGRASKVSAALSFDRLEPKGTKWHWYKYGAMAGNYLLMMFYTTIAGWMVQYFIKMMTGEFEGKDTAAVAGVFSDMLAKPGTMTFFMIIVVVGCFAICGMGLQNGVEKITKVMMLLLLALMLILAVRSVTLDGASEGLHFYLAPDFHKVVEYGLFDTIFAAMGQAFFTLSLGIGAIAIFGSYIDKSRSLTGEAVLVTLLDTFVALIAGLIIFPSCFAYGVDPGEGPSLIFITLPNVFNSMAGGRIWGALFFLFMIFAAVSTVIAVFENILSFAIDLTGCRRKKAVIVNIVVVAVLSMPCVLGFNVWSGFMPFGKGSGVLDLEDFLVSNNLLPIGSLIYLLFCTSRYGWGWKNFLKEADTGEGLKFPKWAKFYVSYILPLIVLFIFVQGYISKFM</sequence>
<evidence type="ECO:0000256" key="3">
    <source>
        <dbReference type="ARBA" id="ARBA00022692"/>
    </source>
</evidence>
<keyword evidence="6" id="KW-0769">Symport</keyword>